<feature type="domain" description="HTH cro/C1-type" evidence="1">
    <location>
        <begin position="19"/>
        <end position="73"/>
    </location>
</feature>
<dbReference type="AlphaFoldDB" id="A0A2A9CS00"/>
<dbReference type="InterPro" id="IPR013975">
    <property type="entry name" value="Tscrpt_reg_BetR_N"/>
</dbReference>
<dbReference type="Pfam" id="PF08667">
    <property type="entry name" value="BetR"/>
    <property type="match status" value="1"/>
</dbReference>
<evidence type="ECO:0000313" key="3">
    <source>
        <dbReference type="Proteomes" id="UP000226079"/>
    </source>
</evidence>
<evidence type="ECO:0000313" key="2">
    <source>
        <dbReference type="EMBL" id="PFG16319.1"/>
    </source>
</evidence>
<keyword evidence="3" id="KW-1185">Reference proteome</keyword>
<name>A0A2A9CS00_9ACTN</name>
<comment type="caution">
    <text evidence="2">The sequence shown here is derived from an EMBL/GenBank/DDBJ whole genome shotgun (WGS) entry which is preliminary data.</text>
</comment>
<dbReference type="PROSITE" id="PS50943">
    <property type="entry name" value="HTH_CROC1"/>
    <property type="match status" value="1"/>
</dbReference>
<reference evidence="2 3" key="1">
    <citation type="submission" date="2017-10" db="EMBL/GenBank/DDBJ databases">
        <title>Sequencing the genomes of 1000 actinobacteria strains.</title>
        <authorList>
            <person name="Klenk H.-P."/>
        </authorList>
    </citation>
    <scope>NUCLEOTIDE SEQUENCE [LARGE SCALE GENOMIC DNA]</scope>
    <source>
        <strain evidence="2 3">DSM 15597</strain>
    </source>
</reference>
<dbReference type="Gene3D" id="1.10.260.40">
    <property type="entry name" value="lambda repressor-like DNA-binding domains"/>
    <property type="match status" value="1"/>
</dbReference>
<evidence type="ECO:0000259" key="1">
    <source>
        <dbReference type="PROSITE" id="PS50943"/>
    </source>
</evidence>
<proteinExistence type="predicted"/>
<dbReference type="OrthoDB" id="5198236at2"/>
<protein>
    <submittedName>
        <fullName evidence="2">BetR domain-containing protein</fullName>
    </submittedName>
</protein>
<dbReference type="CDD" id="cd00093">
    <property type="entry name" value="HTH_XRE"/>
    <property type="match status" value="1"/>
</dbReference>
<dbReference type="InterPro" id="IPR010982">
    <property type="entry name" value="Lambda_DNA-bd_dom_sf"/>
</dbReference>
<dbReference type="InterPro" id="IPR001387">
    <property type="entry name" value="Cro/C1-type_HTH"/>
</dbReference>
<dbReference type="Proteomes" id="UP000226079">
    <property type="component" value="Unassembled WGS sequence"/>
</dbReference>
<dbReference type="GO" id="GO:0003677">
    <property type="term" value="F:DNA binding"/>
    <property type="evidence" value="ECO:0007669"/>
    <property type="project" value="InterPro"/>
</dbReference>
<dbReference type="SUPFAM" id="SSF47413">
    <property type="entry name" value="lambda repressor-like DNA-binding domains"/>
    <property type="match status" value="1"/>
</dbReference>
<dbReference type="SMART" id="SM00530">
    <property type="entry name" value="HTH_XRE"/>
    <property type="match status" value="1"/>
</dbReference>
<sequence length="78" mass="8401">MCAMRTNPTATTQRTAAHVRGLIASRNLSRAEVAAAIGMSEAAFGRRVRGQIPFNVDEVEKLAILFGVPASRFLEEVA</sequence>
<accession>A0A2A9CS00</accession>
<gene>
    <name evidence="2" type="ORF">ATK74_0853</name>
</gene>
<dbReference type="EMBL" id="PDJC01000001">
    <property type="protein sequence ID" value="PFG16319.1"/>
    <property type="molecule type" value="Genomic_DNA"/>
</dbReference>
<organism evidence="2 3">
    <name type="scientific">Propionicimonas paludicola</name>
    <dbReference type="NCBI Taxonomy" id="185243"/>
    <lineage>
        <taxon>Bacteria</taxon>
        <taxon>Bacillati</taxon>
        <taxon>Actinomycetota</taxon>
        <taxon>Actinomycetes</taxon>
        <taxon>Propionibacteriales</taxon>
        <taxon>Nocardioidaceae</taxon>
        <taxon>Propionicimonas</taxon>
    </lineage>
</organism>